<keyword evidence="2" id="KW-0238">DNA-binding</keyword>
<dbReference type="SMART" id="SM00347">
    <property type="entry name" value="HTH_MARR"/>
    <property type="match status" value="1"/>
</dbReference>
<dbReference type="RefSeq" id="WP_039093572.1">
    <property type="nucleotide sequence ID" value="NZ_JTDN01000001.1"/>
</dbReference>
<proteinExistence type="predicted"/>
<dbReference type="AlphaFoldDB" id="A0A0B2BZ75"/>
<dbReference type="OrthoDB" id="8256382at2"/>
<dbReference type="InterPro" id="IPR036390">
    <property type="entry name" value="WH_DNA-bd_sf"/>
</dbReference>
<evidence type="ECO:0000313" key="5">
    <source>
        <dbReference type="EMBL" id="KHL25312.1"/>
    </source>
</evidence>
<organism evidence="5 6">
    <name type="scientific">Croceibacterium mercuriale</name>
    <dbReference type="NCBI Taxonomy" id="1572751"/>
    <lineage>
        <taxon>Bacteria</taxon>
        <taxon>Pseudomonadati</taxon>
        <taxon>Pseudomonadota</taxon>
        <taxon>Alphaproteobacteria</taxon>
        <taxon>Sphingomonadales</taxon>
        <taxon>Erythrobacteraceae</taxon>
        <taxon>Croceibacterium</taxon>
    </lineage>
</organism>
<dbReference type="GO" id="GO:0003700">
    <property type="term" value="F:DNA-binding transcription factor activity"/>
    <property type="evidence" value="ECO:0007669"/>
    <property type="project" value="InterPro"/>
</dbReference>
<dbReference type="EMBL" id="JTDN01000001">
    <property type="protein sequence ID" value="KHL25312.1"/>
    <property type="molecule type" value="Genomic_DNA"/>
</dbReference>
<dbReference type="InterPro" id="IPR000835">
    <property type="entry name" value="HTH_MarR-typ"/>
</dbReference>
<dbReference type="GO" id="GO:0003677">
    <property type="term" value="F:DNA binding"/>
    <property type="evidence" value="ECO:0007669"/>
    <property type="project" value="UniProtKB-KW"/>
</dbReference>
<dbReference type="Proteomes" id="UP000030988">
    <property type="component" value="Unassembled WGS sequence"/>
</dbReference>
<dbReference type="SUPFAM" id="SSF46785">
    <property type="entry name" value="Winged helix' DNA-binding domain"/>
    <property type="match status" value="1"/>
</dbReference>
<feature type="domain" description="HTH marR-type" evidence="4">
    <location>
        <begin position="1"/>
        <end position="140"/>
    </location>
</feature>
<dbReference type="PANTHER" id="PTHR42756:SF1">
    <property type="entry name" value="TRANSCRIPTIONAL REPRESSOR OF EMRAB OPERON"/>
    <property type="match status" value="1"/>
</dbReference>
<dbReference type="Pfam" id="PF12802">
    <property type="entry name" value="MarR_2"/>
    <property type="match status" value="1"/>
</dbReference>
<evidence type="ECO:0000256" key="3">
    <source>
        <dbReference type="ARBA" id="ARBA00023163"/>
    </source>
</evidence>
<reference evidence="5 6" key="1">
    <citation type="submission" date="2014-11" db="EMBL/GenBank/DDBJ databases">
        <title>Draft genome sequence of Kirrobacter mercurialis.</title>
        <authorList>
            <person name="Coil D.A."/>
            <person name="Eisen J.A."/>
        </authorList>
    </citation>
    <scope>NUCLEOTIDE SEQUENCE [LARGE SCALE GENOMIC DNA]</scope>
    <source>
        <strain evidence="5 6">Coronado</strain>
    </source>
</reference>
<dbReference type="PROSITE" id="PS50995">
    <property type="entry name" value="HTH_MARR_2"/>
    <property type="match status" value="1"/>
</dbReference>
<dbReference type="InterPro" id="IPR036388">
    <property type="entry name" value="WH-like_DNA-bd_sf"/>
</dbReference>
<evidence type="ECO:0000256" key="1">
    <source>
        <dbReference type="ARBA" id="ARBA00023015"/>
    </source>
</evidence>
<keyword evidence="6" id="KW-1185">Reference proteome</keyword>
<accession>A0A0B2BZ75</accession>
<dbReference type="Gene3D" id="1.10.10.10">
    <property type="entry name" value="Winged helix-like DNA-binding domain superfamily/Winged helix DNA-binding domain"/>
    <property type="match status" value="1"/>
</dbReference>
<evidence type="ECO:0000313" key="6">
    <source>
        <dbReference type="Proteomes" id="UP000030988"/>
    </source>
</evidence>
<name>A0A0B2BZ75_9SPHN</name>
<protein>
    <submittedName>
        <fullName evidence="5">MarR family transcriptional regulator</fullName>
    </submittedName>
</protein>
<dbReference type="PANTHER" id="PTHR42756">
    <property type="entry name" value="TRANSCRIPTIONAL REGULATOR, MARR"/>
    <property type="match status" value="1"/>
</dbReference>
<sequence length="140" mass="15103">MTEQLNDPLPMLPGYALRRAANACAAELGVRLATLDLRQSEASVLILIGANPGVTAAALGRQLDIQRANMVPLLKRLEEAELIDRAPIDGKSQGLALSEPGIDRMAAARTIIDTYEAELLARLPAEHRPHLLPALAALWR</sequence>
<keyword evidence="1" id="KW-0805">Transcription regulation</keyword>
<keyword evidence="3" id="KW-0804">Transcription</keyword>
<dbReference type="STRING" id="1572751.PK98_00815"/>
<evidence type="ECO:0000256" key="2">
    <source>
        <dbReference type="ARBA" id="ARBA00023125"/>
    </source>
</evidence>
<evidence type="ECO:0000259" key="4">
    <source>
        <dbReference type="PROSITE" id="PS50995"/>
    </source>
</evidence>
<comment type="caution">
    <text evidence="5">The sequence shown here is derived from an EMBL/GenBank/DDBJ whole genome shotgun (WGS) entry which is preliminary data.</text>
</comment>
<gene>
    <name evidence="5" type="ORF">PK98_00815</name>
</gene>